<name>A0A1I8H7M3_9PLAT</name>
<accession>A0A1I8H7M3</accession>
<dbReference type="WBParaSite" id="maker-uti_cns_0004849-snap-gene-0.5-mRNA-1">
    <property type="protein sequence ID" value="maker-uti_cns_0004849-snap-gene-0.5-mRNA-1"/>
    <property type="gene ID" value="maker-uti_cns_0004849-snap-gene-0.5"/>
</dbReference>
<feature type="region of interest" description="Disordered" evidence="1">
    <location>
        <begin position="215"/>
        <end position="237"/>
    </location>
</feature>
<proteinExistence type="predicted"/>
<dbReference type="AlphaFoldDB" id="A0A1I8H7M3"/>
<dbReference type="Proteomes" id="UP000095280">
    <property type="component" value="Unplaced"/>
</dbReference>
<sequence>MFGNPFGEFQQDPFFDFGSAALAALAIRVAITSTPPLRFTTNATAGPPAQVPGHGRAFAAEDLQHQQRRAISTGRSAATAATVGGEMATSDELPPWCRRGPSTGRGGGRPCPGQGYSFGLPQFDRLFEGVERMMSDAGERMLAAQEASQRPDFNAKARGPTAMRSVYAYRSDGSGEPQVYQAVSESRAGLAEFDSRSREERIRRWAPHHRRPEAGTRLRGREHGGTLLNEQAAQRRGRHHYDGIDERGQQFDREWTGVLLASPLKDGAGGARPPRRSLSAPSAHHGRQALKVTRLCGIC</sequence>
<evidence type="ECO:0000256" key="1">
    <source>
        <dbReference type="SAM" id="MobiDB-lite"/>
    </source>
</evidence>
<organism evidence="2 3">
    <name type="scientific">Macrostomum lignano</name>
    <dbReference type="NCBI Taxonomy" id="282301"/>
    <lineage>
        <taxon>Eukaryota</taxon>
        <taxon>Metazoa</taxon>
        <taxon>Spiralia</taxon>
        <taxon>Lophotrochozoa</taxon>
        <taxon>Platyhelminthes</taxon>
        <taxon>Rhabditophora</taxon>
        <taxon>Macrostomorpha</taxon>
        <taxon>Macrostomida</taxon>
        <taxon>Macrostomidae</taxon>
        <taxon>Macrostomum</taxon>
    </lineage>
</organism>
<reference evidence="3" key="1">
    <citation type="submission" date="2016-11" db="UniProtKB">
        <authorList>
            <consortium name="WormBaseParasite"/>
        </authorList>
    </citation>
    <scope>IDENTIFICATION</scope>
</reference>
<keyword evidence="2" id="KW-1185">Reference proteome</keyword>
<feature type="compositionally biased region" description="Basic and acidic residues" evidence="1">
    <location>
        <begin position="215"/>
        <end position="224"/>
    </location>
</feature>
<evidence type="ECO:0000313" key="3">
    <source>
        <dbReference type="WBParaSite" id="maker-uti_cns_0004849-snap-gene-0.5-mRNA-1"/>
    </source>
</evidence>
<evidence type="ECO:0000313" key="2">
    <source>
        <dbReference type="Proteomes" id="UP000095280"/>
    </source>
</evidence>
<protein>
    <submittedName>
        <fullName evidence="3">Uncharacterized protein</fullName>
    </submittedName>
</protein>
<feature type="region of interest" description="Disordered" evidence="1">
    <location>
        <begin position="264"/>
        <end position="287"/>
    </location>
</feature>